<evidence type="ECO:0008006" key="4">
    <source>
        <dbReference type="Google" id="ProtNLM"/>
    </source>
</evidence>
<dbReference type="PANTHER" id="PTHR34227:SF1">
    <property type="entry name" value="DIMETHYL SULFOXIDE REDUCTASE CHAPERONE-RELATED"/>
    <property type="match status" value="1"/>
</dbReference>
<dbReference type="RefSeq" id="WP_120463830.1">
    <property type="nucleotide sequence ID" value="NZ_BMIW01000009.1"/>
</dbReference>
<dbReference type="PANTHER" id="PTHR34227">
    <property type="entry name" value="CHAPERONE PROTEIN YCDY"/>
    <property type="match status" value="1"/>
</dbReference>
<proteinExistence type="predicted"/>
<reference evidence="3" key="1">
    <citation type="journal article" date="2019" name="Int. J. Syst. Evol. Microbiol.">
        <title>The Global Catalogue of Microorganisms (GCM) 10K type strain sequencing project: providing services to taxonomists for standard genome sequencing and annotation.</title>
        <authorList>
            <consortium name="The Broad Institute Genomics Platform"/>
            <consortium name="The Broad Institute Genome Sequencing Center for Infectious Disease"/>
            <person name="Wu L."/>
            <person name="Ma J."/>
        </authorList>
    </citation>
    <scope>NUCLEOTIDE SEQUENCE [LARGE SCALE GENOMIC DNA]</scope>
    <source>
        <strain evidence="3">CGMCC 1.15420</strain>
    </source>
</reference>
<gene>
    <name evidence="2" type="ORF">GCM10010913_16630</name>
</gene>
<dbReference type="Gene3D" id="1.10.3480.10">
    <property type="entry name" value="TorD-like"/>
    <property type="match status" value="1"/>
</dbReference>
<dbReference type="InterPro" id="IPR036411">
    <property type="entry name" value="TorD-like_sf"/>
</dbReference>
<keyword evidence="1" id="KW-0143">Chaperone</keyword>
<keyword evidence="3" id="KW-1185">Reference proteome</keyword>
<dbReference type="EMBL" id="BMIW01000009">
    <property type="protein sequence ID" value="GGF95667.1"/>
    <property type="molecule type" value="Genomic_DNA"/>
</dbReference>
<accession>A0ABQ1VSK8</accession>
<comment type="caution">
    <text evidence="2">The sequence shown here is derived from an EMBL/GenBank/DDBJ whole genome shotgun (WGS) entry which is preliminary data.</text>
</comment>
<dbReference type="InterPro" id="IPR050289">
    <property type="entry name" value="TorD/DmsD_chaperones"/>
</dbReference>
<evidence type="ECO:0000313" key="2">
    <source>
        <dbReference type="EMBL" id="GGF95667.1"/>
    </source>
</evidence>
<evidence type="ECO:0000256" key="1">
    <source>
        <dbReference type="ARBA" id="ARBA00023186"/>
    </source>
</evidence>
<dbReference type="SUPFAM" id="SSF89155">
    <property type="entry name" value="TorD-like"/>
    <property type="match status" value="1"/>
</dbReference>
<dbReference type="Pfam" id="PF02613">
    <property type="entry name" value="Nitrate_red_del"/>
    <property type="match status" value="1"/>
</dbReference>
<protein>
    <recommendedName>
        <fullName evidence="4">Dehydrogenase</fullName>
    </recommendedName>
</protein>
<sequence length="228" mass="26545">MTMLFNEQVVISREQAKWLKLRGWGYRLLVDFLGRPPRMSLIAQWHKRVALSNTVPMSSGGRRLKNYLESIPDHEIRRVCYDEAEEYERLFMGSDAKVPTCESLYRAREDGIDAFKCISDIRRIYMESGIVFNKLNGERDDHIALEMEFMAVMSEEMQDKLGLPDSLLESLNLQIRFLESHLLPWTERFASMLASATTSPLYIGLAEMMSEFLVEDLHKLRTWRAQLG</sequence>
<organism evidence="2 3">
    <name type="scientific">Paenibacillus aceti</name>
    <dbReference type="NCBI Taxonomy" id="1820010"/>
    <lineage>
        <taxon>Bacteria</taxon>
        <taxon>Bacillati</taxon>
        <taxon>Bacillota</taxon>
        <taxon>Bacilli</taxon>
        <taxon>Bacillales</taxon>
        <taxon>Paenibacillaceae</taxon>
        <taxon>Paenibacillus</taxon>
    </lineage>
</organism>
<name>A0ABQ1VSK8_9BACL</name>
<dbReference type="InterPro" id="IPR020945">
    <property type="entry name" value="DMSO/NO3_reduct_chaperone"/>
</dbReference>
<evidence type="ECO:0000313" key="3">
    <source>
        <dbReference type="Proteomes" id="UP000608420"/>
    </source>
</evidence>
<dbReference type="Proteomes" id="UP000608420">
    <property type="component" value="Unassembled WGS sequence"/>
</dbReference>